<reference evidence="2" key="1">
    <citation type="submission" date="2017-02" db="UniProtKB">
        <authorList>
            <consortium name="WormBaseParasite"/>
        </authorList>
    </citation>
    <scope>IDENTIFICATION</scope>
</reference>
<evidence type="ECO:0000313" key="2">
    <source>
        <dbReference type="WBParaSite" id="EEL_0000944101-mRNA-1"/>
    </source>
</evidence>
<dbReference type="WBParaSite" id="EEL_0000944101-mRNA-1">
    <property type="protein sequence ID" value="EEL_0000944101-mRNA-1"/>
    <property type="gene ID" value="EEL_0000944101"/>
</dbReference>
<keyword evidence="1" id="KW-1185">Reference proteome</keyword>
<evidence type="ECO:0000313" key="1">
    <source>
        <dbReference type="Proteomes" id="UP000050640"/>
    </source>
</evidence>
<accession>A0A0R3S3T8</accession>
<name>A0A0R3S3T8_9BILA</name>
<organism evidence="1 2">
    <name type="scientific">Elaeophora elaphi</name>
    <dbReference type="NCBI Taxonomy" id="1147741"/>
    <lineage>
        <taxon>Eukaryota</taxon>
        <taxon>Metazoa</taxon>
        <taxon>Ecdysozoa</taxon>
        <taxon>Nematoda</taxon>
        <taxon>Chromadorea</taxon>
        <taxon>Rhabditida</taxon>
        <taxon>Spirurina</taxon>
        <taxon>Spiruromorpha</taxon>
        <taxon>Filarioidea</taxon>
        <taxon>Onchocercidae</taxon>
        <taxon>Elaeophora</taxon>
    </lineage>
</organism>
<protein>
    <submittedName>
        <fullName evidence="2">Uncharacterized protein</fullName>
    </submittedName>
</protein>
<sequence length="207" mass="23811">MFRETLIIDNVIGVFQLLSLLPSQHLRIFIQLVSALFLLFSPKVAYASGICAQPEMACGAQLRSYPLLRSDEASGRDIVASAMRDSPLYDEFFTPKHIFDFSKTANLTGERICECSNDTKCQLNDENIIKLDEMITLVFCDRTDNIFHRPCHGTRSLIRVIGRIHESGEALTSVVETFLFCKCERGYRRIRVEAWWNHLYAFIYRCL</sequence>
<dbReference type="Proteomes" id="UP000050640">
    <property type="component" value="Unplaced"/>
</dbReference>
<dbReference type="AlphaFoldDB" id="A0A0R3S3T8"/>
<proteinExistence type="predicted"/>